<dbReference type="RefSeq" id="WP_168887463.1">
    <property type="nucleotide sequence ID" value="NZ_JABAHY010000006.1"/>
</dbReference>
<dbReference type="Pfam" id="PF08906">
    <property type="entry name" value="T6SS_Tdi1_C"/>
    <property type="match status" value="1"/>
</dbReference>
<proteinExistence type="predicted"/>
<evidence type="ECO:0000313" key="2">
    <source>
        <dbReference type="EMBL" id="NLS09984.1"/>
    </source>
</evidence>
<dbReference type="InterPro" id="IPR015002">
    <property type="entry name" value="T6SS_Tdi1_C"/>
</dbReference>
<dbReference type="AlphaFoldDB" id="A0A7X8YDX2"/>
<dbReference type="EMBL" id="JABAHY010000006">
    <property type="protein sequence ID" value="NLS09984.1"/>
    <property type="molecule type" value="Genomic_DNA"/>
</dbReference>
<comment type="caution">
    <text evidence="2">The sequence shown here is derived from an EMBL/GenBank/DDBJ whole genome shotgun (WGS) entry which is preliminary data.</text>
</comment>
<keyword evidence="3" id="KW-1185">Reference proteome</keyword>
<evidence type="ECO:0000259" key="1">
    <source>
        <dbReference type="Pfam" id="PF08906"/>
    </source>
</evidence>
<dbReference type="Proteomes" id="UP000523139">
    <property type="component" value="Unassembled WGS sequence"/>
</dbReference>
<sequence>MTEIEHFQAWGPIPEESIQQYEAVAPEGLPELWREKGRGAIGELGFIRLVDPARAANMVRGIVSLPEGSVVVGVTALADLLVVLPGNTWAAIKYRWKVIDPLPPGVTLDAYLDAVEDPGMLQDFFQWDVYPQAVERLGIPGEDRCFGYVPLLALGGRMAPESLEEMGLWEHMMLNVQLAGPPTPRQAAG</sequence>
<protein>
    <submittedName>
        <fullName evidence="2">DUF1851 domain-containing protein</fullName>
    </submittedName>
</protein>
<feature type="domain" description="T6SS immunity protein Tdi1 C-terminal" evidence="1">
    <location>
        <begin position="108"/>
        <end position="178"/>
    </location>
</feature>
<organism evidence="2 3">
    <name type="scientific">Nesterenkonia sedimenti</name>
    <dbReference type="NCBI Taxonomy" id="1463632"/>
    <lineage>
        <taxon>Bacteria</taxon>
        <taxon>Bacillati</taxon>
        <taxon>Actinomycetota</taxon>
        <taxon>Actinomycetes</taxon>
        <taxon>Micrococcales</taxon>
        <taxon>Micrococcaceae</taxon>
        <taxon>Nesterenkonia</taxon>
    </lineage>
</organism>
<accession>A0A7X8YDX2</accession>
<name>A0A7X8YDX2_9MICC</name>
<evidence type="ECO:0000313" key="3">
    <source>
        <dbReference type="Proteomes" id="UP000523139"/>
    </source>
</evidence>
<reference evidence="2 3" key="1">
    <citation type="submission" date="2020-04" db="EMBL/GenBank/DDBJ databases">
        <title>Nesterenkonia sp. nov., isolated from marine sediment.</title>
        <authorList>
            <person name="Zhang G."/>
        </authorList>
    </citation>
    <scope>NUCLEOTIDE SEQUENCE [LARGE SCALE GENOMIC DNA]</scope>
    <source>
        <strain evidence="2 3">MY13</strain>
    </source>
</reference>
<gene>
    <name evidence="2" type="ORF">HGQ17_08230</name>
</gene>